<proteinExistence type="predicted"/>
<dbReference type="Proteomes" id="UP000197068">
    <property type="component" value="Unassembled WGS sequence"/>
</dbReference>
<dbReference type="PANTHER" id="PTHR39206">
    <property type="entry name" value="SLL8004 PROTEIN"/>
    <property type="match status" value="1"/>
</dbReference>
<evidence type="ECO:0000256" key="2">
    <source>
        <dbReference type="ARBA" id="ARBA00022840"/>
    </source>
</evidence>
<keyword evidence="2" id="KW-0067">ATP-binding</keyword>
<keyword evidence="5" id="KW-1185">Reference proteome</keyword>
<dbReference type="Pfam" id="PF06414">
    <property type="entry name" value="Zeta_toxin"/>
    <property type="match status" value="1"/>
</dbReference>
<gene>
    <name evidence="4" type="ORF">MTCD1_02085</name>
</gene>
<name>A0ABQ0MVR9_9GAMM</name>
<protein>
    <submittedName>
        <fullName evidence="4">ATPase AAA</fullName>
    </submittedName>
</protein>
<comment type="caution">
    <text evidence="4">The sequence shown here is derived from an EMBL/GenBank/DDBJ whole genome shotgun (WGS) entry which is preliminary data.</text>
</comment>
<keyword evidence="1" id="KW-0547">Nucleotide-binding</keyword>
<dbReference type="EMBL" id="BDQM01000014">
    <property type="protein sequence ID" value="GAW96470.1"/>
    <property type="molecule type" value="Genomic_DNA"/>
</dbReference>
<organism evidence="4 5">
    <name type="scientific">Colwellia marinimaniae</name>
    <dbReference type="NCBI Taxonomy" id="1513592"/>
    <lineage>
        <taxon>Bacteria</taxon>
        <taxon>Pseudomonadati</taxon>
        <taxon>Pseudomonadota</taxon>
        <taxon>Gammaproteobacteria</taxon>
        <taxon>Alteromonadales</taxon>
        <taxon>Colwelliaceae</taxon>
        <taxon>Colwellia</taxon>
    </lineage>
</organism>
<evidence type="ECO:0000256" key="1">
    <source>
        <dbReference type="ARBA" id="ARBA00022741"/>
    </source>
</evidence>
<dbReference type="RefSeq" id="WP_057180965.1">
    <property type="nucleotide sequence ID" value="NZ_BDQM01000014.1"/>
</dbReference>
<dbReference type="SUPFAM" id="SSF52540">
    <property type="entry name" value="P-loop containing nucleoside triphosphate hydrolases"/>
    <property type="match status" value="1"/>
</dbReference>
<dbReference type="Gene3D" id="3.40.50.300">
    <property type="entry name" value="P-loop containing nucleotide triphosphate hydrolases"/>
    <property type="match status" value="1"/>
</dbReference>
<evidence type="ECO:0000313" key="4">
    <source>
        <dbReference type="EMBL" id="GAW96470.1"/>
    </source>
</evidence>
<dbReference type="InterPro" id="IPR010488">
    <property type="entry name" value="Zeta_toxin_domain"/>
</dbReference>
<reference evidence="4 5" key="1">
    <citation type="submission" date="2017-06" db="EMBL/GenBank/DDBJ databases">
        <title>Whole Genome Sequences of Colwellia marinimaniae MTCD1.</title>
        <authorList>
            <person name="Kusumoto H."/>
            <person name="Inoue M."/>
            <person name="Tanikawa K."/>
            <person name="Maeji H."/>
            <person name="Cameron J.H."/>
            <person name="Bartlett D.H."/>
        </authorList>
    </citation>
    <scope>NUCLEOTIDE SEQUENCE [LARGE SCALE GENOMIC DNA]</scope>
    <source>
        <strain evidence="4 5">MTCD1</strain>
    </source>
</reference>
<evidence type="ECO:0000259" key="3">
    <source>
        <dbReference type="Pfam" id="PF06414"/>
    </source>
</evidence>
<dbReference type="InterPro" id="IPR027417">
    <property type="entry name" value="P-loop_NTPase"/>
</dbReference>
<evidence type="ECO:0000313" key="5">
    <source>
        <dbReference type="Proteomes" id="UP000197068"/>
    </source>
</evidence>
<feature type="domain" description="Zeta toxin" evidence="3">
    <location>
        <begin position="2"/>
        <end position="162"/>
    </location>
</feature>
<sequence>MPSLRLIAGPNGSGKTTLTDELRQRFEVPLGQYTNPDEIEKSLVDIIEDKLSRSRIAQKISKDQREKWLIDGISHSYESVMSHESHLDFIRKANQRGFKTYLYYVCINDPEINCDRVDERVISGGHPVPKEKILSRYQRSLEQLCEMALLCRRVYFFDNTDKLTSFAEININGYLDIKEKLYYELEPHWFREHVLMKWDKSKVRIIR</sequence>
<accession>A0ABQ0MVR9</accession>
<dbReference type="PANTHER" id="PTHR39206:SF1">
    <property type="entry name" value="SLL8004 PROTEIN"/>
    <property type="match status" value="1"/>
</dbReference>